<keyword evidence="12" id="KW-0812">Transmembrane</keyword>
<dbReference type="InterPro" id="IPR050640">
    <property type="entry name" value="Bact_2-comp_sensor_kinase"/>
</dbReference>
<comment type="subcellular location">
    <subcellularLocation>
        <location evidence="2">Cell membrane</location>
        <topology evidence="2">Multi-pass membrane protein</topology>
    </subcellularLocation>
</comment>
<dbReference type="PANTHER" id="PTHR34220:SF7">
    <property type="entry name" value="SENSOR HISTIDINE KINASE YPDA"/>
    <property type="match status" value="1"/>
</dbReference>
<dbReference type="Pfam" id="PF06580">
    <property type="entry name" value="His_kinase"/>
    <property type="match status" value="1"/>
</dbReference>
<dbReference type="RefSeq" id="WP_126019760.1">
    <property type="nucleotide sequence ID" value="NZ_CP034437.1"/>
</dbReference>
<dbReference type="InterPro" id="IPR003594">
    <property type="entry name" value="HATPase_dom"/>
</dbReference>
<evidence type="ECO:0000259" key="14">
    <source>
        <dbReference type="PROSITE" id="PS50885"/>
    </source>
</evidence>
<evidence type="ECO:0000313" key="15">
    <source>
        <dbReference type="EMBL" id="AZN43328.1"/>
    </source>
</evidence>
<keyword evidence="12" id="KW-1133">Transmembrane helix</keyword>
<feature type="domain" description="HAMP" evidence="14">
    <location>
        <begin position="314"/>
        <end position="366"/>
    </location>
</feature>
<dbReference type="AlphaFoldDB" id="A0A3Q8X9A8"/>
<evidence type="ECO:0000256" key="1">
    <source>
        <dbReference type="ARBA" id="ARBA00000085"/>
    </source>
</evidence>
<reference evidence="16" key="1">
    <citation type="submission" date="2018-12" db="EMBL/GenBank/DDBJ databases">
        <title>Genome sequence of Peanibacillus sp.</title>
        <authorList>
            <person name="Subramani G."/>
            <person name="Srinivasan S."/>
            <person name="Kim M.K."/>
        </authorList>
    </citation>
    <scope>NUCLEOTIDE SEQUENCE [LARGE SCALE GENOMIC DNA]</scope>
    <source>
        <strain evidence="16">18JY67-1</strain>
    </source>
</reference>
<dbReference type="SMART" id="SM00387">
    <property type="entry name" value="HATPase_c"/>
    <property type="match status" value="1"/>
</dbReference>
<feature type="domain" description="Histidine kinase" evidence="13">
    <location>
        <begin position="477"/>
        <end position="580"/>
    </location>
</feature>
<dbReference type="Gene3D" id="1.10.287.130">
    <property type="match status" value="1"/>
</dbReference>
<comment type="catalytic activity">
    <reaction evidence="1">
        <text>ATP + protein L-histidine = ADP + protein N-phospho-L-histidine.</text>
        <dbReference type="EC" id="2.7.13.3"/>
    </reaction>
</comment>
<dbReference type="GO" id="GO:0005886">
    <property type="term" value="C:plasma membrane"/>
    <property type="evidence" value="ECO:0007669"/>
    <property type="project" value="UniProtKB-SubCell"/>
</dbReference>
<dbReference type="SUPFAM" id="SSF55874">
    <property type="entry name" value="ATPase domain of HSP90 chaperone/DNA topoisomerase II/histidine kinase"/>
    <property type="match status" value="1"/>
</dbReference>
<evidence type="ECO:0000256" key="11">
    <source>
        <dbReference type="ARBA" id="ARBA00023136"/>
    </source>
</evidence>
<evidence type="ECO:0000256" key="3">
    <source>
        <dbReference type="ARBA" id="ARBA00012438"/>
    </source>
</evidence>
<protein>
    <recommendedName>
        <fullName evidence="3">histidine kinase</fullName>
        <ecNumber evidence="3">2.7.13.3</ecNumber>
    </recommendedName>
</protein>
<keyword evidence="10" id="KW-0902">Two-component regulatory system</keyword>
<evidence type="ECO:0000256" key="2">
    <source>
        <dbReference type="ARBA" id="ARBA00004651"/>
    </source>
</evidence>
<name>A0A3Q8X9A8_9BACL</name>
<evidence type="ECO:0000256" key="4">
    <source>
        <dbReference type="ARBA" id="ARBA00022475"/>
    </source>
</evidence>
<dbReference type="PANTHER" id="PTHR34220">
    <property type="entry name" value="SENSOR HISTIDINE KINASE YPDA"/>
    <property type="match status" value="1"/>
</dbReference>
<sequence>MVFRYWHRVRLLQKLILIVIFFLILPVLIVGYSLFSTSLPLAQKESREMLEKVAYQLNENIEYRIIGYQNILMQMSLDPGITTALTQQYQSLQEEVTALQQINSAVNRIRSYFPMKKIQFYKSNASLHEDGGVVLNMEQSVSQPWYSEMNARDQQFYWYFDKKGDDGQPSLHLTKWLVDYLTNEKFGIVHVEVTNRALFDQLSNPLEFKKGGIVIADAQGRVLTNVMDTQQADNIKTLPYLQDVYSSKQGWYSTKINGKQSMVVYETNRLDWKIITVVSQQELWQKLQLVKNGAIAVSVLFVVLTIAVLTSFGLRIKNRLNSLVRSMRRVRDGDMGLTVKVYDKDEVADVEEEFNTMSLRLKQSLGEIAEARSAAETEKLKLLQAQINPHFLYNTLALVKSMALDVGSAEIGRTVDALAKFFRLALNRGGDVLPFREEIEHVRAYLEIHESRFPGRLTTIFEVEEETLSCEIIKITLQPIIENALLHAFVRTGGRGCLRIRASLQDGMLCITIADNGTGMTAEQVNDLLEKADGTKHRMGFGIYNVNERLKRHYRNSYRMTIQSEPGEGTTIGLLIPLQMNQITIAN</sequence>
<dbReference type="PROSITE" id="PS50109">
    <property type="entry name" value="HIS_KIN"/>
    <property type="match status" value="1"/>
</dbReference>
<keyword evidence="7" id="KW-0547">Nucleotide-binding</keyword>
<dbReference type="Gene3D" id="3.30.450.20">
    <property type="entry name" value="PAS domain"/>
    <property type="match status" value="1"/>
</dbReference>
<keyword evidence="11 12" id="KW-0472">Membrane</keyword>
<evidence type="ECO:0000256" key="10">
    <source>
        <dbReference type="ARBA" id="ARBA00023012"/>
    </source>
</evidence>
<feature type="transmembrane region" description="Helical" evidence="12">
    <location>
        <begin position="12"/>
        <end position="35"/>
    </location>
</feature>
<keyword evidence="8 15" id="KW-0418">Kinase</keyword>
<dbReference type="GO" id="GO:0000155">
    <property type="term" value="F:phosphorelay sensor kinase activity"/>
    <property type="evidence" value="ECO:0007669"/>
    <property type="project" value="InterPro"/>
</dbReference>
<organism evidence="15 16">
    <name type="scientific">Paenibacillus albus</name>
    <dbReference type="NCBI Taxonomy" id="2495582"/>
    <lineage>
        <taxon>Bacteria</taxon>
        <taxon>Bacillati</taxon>
        <taxon>Bacillota</taxon>
        <taxon>Bacilli</taxon>
        <taxon>Bacillales</taxon>
        <taxon>Paenibacillaceae</taxon>
        <taxon>Paenibacillus</taxon>
    </lineage>
</organism>
<feature type="transmembrane region" description="Helical" evidence="12">
    <location>
        <begin position="295"/>
        <end position="316"/>
    </location>
</feature>
<dbReference type="InterPro" id="IPR010559">
    <property type="entry name" value="Sig_transdc_His_kin_internal"/>
</dbReference>
<evidence type="ECO:0000256" key="5">
    <source>
        <dbReference type="ARBA" id="ARBA00022553"/>
    </source>
</evidence>
<keyword evidence="5" id="KW-0597">Phosphoprotein</keyword>
<dbReference type="EMBL" id="CP034437">
    <property type="protein sequence ID" value="AZN43328.1"/>
    <property type="molecule type" value="Genomic_DNA"/>
</dbReference>
<evidence type="ECO:0000313" key="16">
    <source>
        <dbReference type="Proteomes" id="UP000272528"/>
    </source>
</evidence>
<dbReference type="Proteomes" id="UP000272528">
    <property type="component" value="Chromosome"/>
</dbReference>
<evidence type="ECO:0000259" key="13">
    <source>
        <dbReference type="PROSITE" id="PS50109"/>
    </source>
</evidence>
<dbReference type="InterPro" id="IPR003660">
    <property type="entry name" value="HAMP_dom"/>
</dbReference>
<accession>A0A3Q8X9A8</accession>
<keyword evidence="16" id="KW-1185">Reference proteome</keyword>
<dbReference type="PROSITE" id="PS50885">
    <property type="entry name" value="HAMP"/>
    <property type="match status" value="1"/>
</dbReference>
<dbReference type="SUPFAM" id="SSF158472">
    <property type="entry name" value="HAMP domain-like"/>
    <property type="match status" value="1"/>
</dbReference>
<evidence type="ECO:0000256" key="8">
    <source>
        <dbReference type="ARBA" id="ARBA00022777"/>
    </source>
</evidence>
<dbReference type="Pfam" id="PF00672">
    <property type="entry name" value="HAMP"/>
    <property type="match status" value="1"/>
</dbReference>
<dbReference type="EC" id="2.7.13.3" evidence="3"/>
<dbReference type="Pfam" id="PF02518">
    <property type="entry name" value="HATPase_c"/>
    <property type="match status" value="1"/>
</dbReference>
<keyword evidence="4" id="KW-1003">Cell membrane</keyword>
<dbReference type="GO" id="GO:0005524">
    <property type="term" value="F:ATP binding"/>
    <property type="evidence" value="ECO:0007669"/>
    <property type="project" value="UniProtKB-KW"/>
</dbReference>
<evidence type="ECO:0000256" key="9">
    <source>
        <dbReference type="ARBA" id="ARBA00022840"/>
    </source>
</evidence>
<keyword evidence="9" id="KW-0067">ATP-binding</keyword>
<dbReference type="InterPro" id="IPR036890">
    <property type="entry name" value="HATPase_C_sf"/>
</dbReference>
<dbReference type="KEGG" id="palb:EJC50_29295"/>
<dbReference type="Gene3D" id="3.30.565.10">
    <property type="entry name" value="Histidine kinase-like ATPase, C-terminal domain"/>
    <property type="match status" value="1"/>
</dbReference>
<keyword evidence="6" id="KW-0808">Transferase</keyword>
<dbReference type="InterPro" id="IPR005467">
    <property type="entry name" value="His_kinase_dom"/>
</dbReference>
<evidence type="ECO:0000256" key="7">
    <source>
        <dbReference type="ARBA" id="ARBA00022741"/>
    </source>
</evidence>
<dbReference type="SMART" id="SM00304">
    <property type="entry name" value="HAMP"/>
    <property type="match status" value="1"/>
</dbReference>
<gene>
    <name evidence="15" type="ORF">EJC50_29295</name>
</gene>
<dbReference type="CDD" id="cd06225">
    <property type="entry name" value="HAMP"/>
    <property type="match status" value="1"/>
</dbReference>
<evidence type="ECO:0000256" key="12">
    <source>
        <dbReference type="SAM" id="Phobius"/>
    </source>
</evidence>
<proteinExistence type="predicted"/>
<dbReference type="OrthoDB" id="9776552at2"/>
<evidence type="ECO:0000256" key="6">
    <source>
        <dbReference type="ARBA" id="ARBA00022679"/>
    </source>
</evidence>